<gene>
    <name evidence="1" type="ORF">EVOR1521_LOCUS14837</name>
</gene>
<evidence type="ECO:0000313" key="1">
    <source>
        <dbReference type="EMBL" id="CAJ1389162.1"/>
    </source>
</evidence>
<dbReference type="Proteomes" id="UP001178507">
    <property type="component" value="Unassembled WGS sequence"/>
</dbReference>
<name>A0AA36MZH5_9DINO</name>
<feature type="non-terminal residue" evidence="1">
    <location>
        <position position="1"/>
    </location>
</feature>
<organism evidence="1 2">
    <name type="scientific">Effrenium voratum</name>
    <dbReference type="NCBI Taxonomy" id="2562239"/>
    <lineage>
        <taxon>Eukaryota</taxon>
        <taxon>Sar</taxon>
        <taxon>Alveolata</taxon>
        <taxon>Dinophyceae</taxon>
        <taxon>Suessiales</taxon>
        <taxon>Symbiodiniaceae</taxon>
        <taxon>Effrenium</taxon>
    </lineage>
</organism>
<accession>A0AA36MZH5</accession>
<reference evidence="1" key="1">
    <citation type="submission" date="2023-08" db="EMBL/GenBank/DDBJ databases">
        <authorList>
            <person name="Chen Y."/>
            <person name="Shah S."/>
            <person name="Dougan E. K."/>
            <person name="Thang M."/>
            <person name="Chan C."/>
        </authorList>
    </citation>
    <scope>NUCLEOTIDE SEQUENCE</scope>
</reference>
<evidence type="ECO:0000313" key="2">
    <source>
        <dbReference type="Proteomes" id="UP001178507"/>
    </source>
</evidence>
<proteinExistence type="predicted"/>
<dbReference type="EMBL" id="CAUJNA010001814">
    <property type="protein sequence ID" value="CAJ1389162.1"/>
    <property type="molecule type" value="Genomic_DNA"/>
</dbReference>
<sequence length="315" mass="35263">QGMDKKEVSGMLANLSYGAKMGDHHKQAFLAEWRALPHSCKEKQGLLSKFKLDKSCKWMVVHQETIEETNSSSLDTKDGYLNKFLGIPAAFSLWITNRFQLADLVKLPVESKEFEDFSTTLKSDHDWDEENPIERGFKKAGLARYHVEGFKDLKVENHTLKNSESLAATRQTTSTAGLGDALALQDKGQVQVKMENPLKQRLDQALQVLSSGKQAIEKVLPALEDLAACLLQKGKDPKKEWLKDKGETLQASVLSKLNQEVKSVRETLLAHKDLPTDQCTAEQCRSIEDKSADLDVLLDAAKTWKKKAQLLTAEN</sequence>
<comment type="caution">
    <text evidence="1">The sequence shown here is derived from an EMBL/GenBank/DDBJ whole genome shotgun (WGS) entry which is preliminary data.</text>
</comment>
<keyword evidence="2" id="KW-1185">Reference proteome</keyword>
<protein>
    <submittedName>
        <fullName evidence="1">Uncharacterized protein</fullName>
    </submittedName>
</protein>
<dbReference type="AlphaFoldDB" id="A0AA36MZH5"/>